<evidence type="ECO:0000313" key="2">
    <source>
        <dbReference type="Proteomes" id="UP000294933"/>
    </source>
</evidence>
<dbReference type="EMBL" id="ML170191">
    <property type="protein sequence ID" value="TDL20080.1"/>
    <property type="molecule type" value="Genomic_DNA"/>
</dbReference>
<proteinExistence type="predicted"/>
<evidence type="ECO:0000313" key="1">
    <source>
        <dbReference type="EMBL" id="TDL20080.1"/>
    </source>
</evidence>
<keyword evidence="2" id="KW-1185">Reference proteome</keyword>
<gene>
    <name evidence="1" type="ORF">BD410DRAFT_805324</name>
</gene>
<evidence type="ECO:0008006" key="3">
    <source>
        <dbReference type="Google" id="ProtNLM"/>
    </source>
</evidence>
<organism evidence="1 2">
    <name type="scientific">Rickenella mellea</name>
    <dbReference type="NCBI Taxonomy" id="50990"/>
    <lineage>
        <taxon>Eukaryota</taxon>
        <taxon>Fungi</taxon>
        <taxon>Dikarya</taxon>
        <taxon>Basidiomycota</taxon>
        <taxon>Agaricomycotina</taxon>
        <taxon>Agaricomycetes</taxon>
        <taxon>Hymenochaetales</taxon>
        <taxon>Rickenellaceae</taxon>
        <taxon>Rickenella</taxon>
    </lineage>
</organism>
<protein>
    <recommendedName>
        <fullName evidence="3">F-box domain-containing protein</fullName>
    </recommendedName>
</protein>
<dbReference type="STRING" id="50990.A0A4Y7PZW7"/>
<name>A0A4Y7PZW7_9AGAM</name>
<dbReference type="VEuPathDB" id="FungiDB:BD410DRAFT_805324"/>
<dbReference type="Proteomes" id="UP000294933">
    <property type="component" value="Unassembled WGS sequence"/>
</dbReference>
<reference evidence="1 2" key="1">
    <citation type="submission" date="2018-06" db="EMBL/GenBank/DDBJ databases">
        <title>A transcriptomic atlas of mushroom development highlights an independent origin of complex multicellularity.</title>
        <authorList>
            <consortium name="DOE Joint Genome Institute"/>
            <person name="Krizsan K."/>
            <person name="Almasi E."/>
            <person name="Merenyi Z."/>
            <person name="Sahu N."/>
            <person name="Viragh M."/>
            <person name="Koszo T."/>
            <person name="Mondo S."/>
            <person name="Kiss B."/>
            <person name="Balint B."/>
            <person name="Kues U."/>
            <person name="Barry K."/>
            <person name="Hegedus J.C."/>
            <person name="Henrissat B."/>
            <person name="Johnson J."/>
            <person name="Lipzen A."/>
            <person name="Ohm R."/>
            <person name="Nagy I."/>
            <person name="Pangilinan J."/>
            <person name="Yan J."/>
            <person name="Xiong Y."/>
            <person name="Grigoriev I.V."/>
            <person name="Hibbett D.S."/>
            <person name="Nagy L.G."/>
        </authorList>
    </citation>
    <scope>NUCLEOTIDE SEQUENCE [LARGE SCALE GENOMIC DNA]</scope>
    <source>
        <strain evidence="1 2">SZMC22713</strain>
    </source>
</reference>
<accession>A0A4Y7PZW7</accession>
<dbReference type="SUPFAM" id="SSF52047">
    <property type="entry name" value="RNI-like"/>
    <property type="match status" value="1"/>
</dbReference>
<dbReference type="AlphaFoldDB" id="A0A4Y7PZW7"/>
<dbReference type="OrthoDB" id="2269034at2759"/>
<sequence length="321" mass="36422">MHHIRTLDMDLLTIHDYFQCLDLCPSAEDVRFRFQIVIDFSASIDQEIRILPSIRTLSLQVSSLEYDAQYDIGPFLNRLQLPSLSELEFWPGILVEKLEGWTHLSNLLMRSGQPPLKTLKVSPMPMEEFCNCLCMAPKLEVLLAAPSLFVNPTLDTLTRRSNPGQYFVCPRLRQLEVLLYGGDPLDAGCAGAAEFVLKRWSCTEKDANPSRICTIVLKIMEEHEVDRFLSYPGIHERVKDGLLITSCDGKLHEIVYTYDHSKFSSADVAEWKLRWTKNKRVAGLPGLFLAWYCTRVVEGSSVHAGGPTDVTGIELMKLRDM</sequence>